<sequence length="95" mass="10723">MTPTRLPGLMSSVILKSRIEATQEMFGKDLVVLNWDQITRETPEQASSLQASTPTDGVQPITYDLEYNRPIEQRIFRGIGFRTLNPSAPKPNPQH</sequence>
<evidence type="ECO:0000313" key="1">
    <source>
        <dbReference type="EMBL" id="GBO11929.1"/>
    </source>
</evidence>
<name>A0A4Y2UFT5_ARAVE</name>
<dbReference type="Proteomes" id="UP000499080">
    <property type="component" value="Unassembled WGS sequence"/>
</dbReference>
<reference evidence="1 2" key="1">
    <citation type="journal article" date="2019" name="Sci. Rep.">
        <title>Orb-weaving spider Araneus ventricosus genome elucidates the spidroin gene catalogue.</title>
        <authorList>
            <person name="Kono N."/>
            <person name="Nakamura H."/>
            <person name="Ohtoshi R."/>
            <person name="Moran D.A.P."/>
            <person name="Shinohara A."/>
            <person name="Yoshida Y."/>
            <person name="Fujiwara M."/>
            <person name="Mori M."/>
            <person name="Tomita M."/>
            <person name="Arakawa K."/>
        </authorList>
    </citation>
    <scope>NUCLEOTIDE SEQUENCE [LARGE SCALE GENOMIC DNA]</scope>
</reference>
<keyword evidence="2" id="KW-1185">Reference proteome</keyword>
<evidence type="ECO:0000313" key="2">
    <source>
        <dbReference type="Proteomes" id="UP000499080"/>
    </source>
</evidence>
<gene>
    <name evidence="1" type="ORF">AVEN_57944_1</name>
</gene>
<dbReference type="AlphaFoldDB" id="A0A4Y2UFT5"/>
<organism evidence="1 2">
    <name type="scientific">Araneus ventricosus</name>
    <name type="common">Orbweaver spider</name>
    <name type="synonym">Epeira ventricosa</name>
    <dbReference type="NCBI Taxonomy" id="182803"/>
    <lineage>
        <taxon>Eukaryota</taxon>
        <taxon>Metazoa</taxon>
        <taxon>Ecdysozoa</taxon>
        <taxon>Arthropoda</taxon>
        <taxon>Chelicerata</taxon>
        <taxon>Arachnida</taxon>
        <taxon>Araneae</taxon>
        <taxon>Araneomorphae</taxon>
        <taxon>Entelegynae</taxon>
        <taxon>Araneoidea</taxon>
        <taxon>Araneidae</taxon>
        <taxon>Araneus</taxon>
    </lineage>
</organism>
<dbReference type="EMBL" id="BGPR01036632">
    <property type="protein sequence ID" value="GBO11929.1"/>
    <property type="molecule type" value="Genomic_DNA"/>
</dbReference>
<accession>A0A4Y2UFT5</accession>
<protein>
    <submittedName>
        <fullName evidence="1">Uncharacterized protein</fullName>
    </submittedName>
</protein>
<comment type="caution">
    <text evidence="1">The sequence shown here is derived from an EMBL/GenBank/DDBJ whole genome shotgun (WGS) entry which is preliminary data.</text>
</comment>
<proteinExistence type="predicted"/>